<evidence type="ECO:0000313" key="3">
    <source>
        <dbReference type="Proteomes" id="UP000515913"/>
    </source>
</evidence>
<dbReference type="EMBL" id="CP060637">
    <property type="protein sequence ID" value="QNM15043.1"/>
    <property type="molecule type" value="Genomic_DNA"/>
</dbReference>
<evidence type="ECO:0000313" key="2">
    <source>
        <dbReference type="EMBL" id="QNM15043.1"/>
    </source>
</evidence>
<proteinExistence type="predicted"/>
<evidence type="ECO:0000256" key="1">
    <source>
        <dbReference type="SAM" id="SignalP"/>
    </source>
</evidence>
<dbReference type="Proteomes" id="UP000515913">
    <property type="component" value="Chromosome"/>
</dbReference>
<gene>
    <name evidence="2" type="ORF">H9Q81_09005</name>
</gene>
<dbReference type="RefSeq" id="WP_187422815.1">
    <property type="nucleotide sequence ID" value="NZ_CP060637.1"/>
</dbReference>
<accession>A0A7G9GW61</accession>
<feature type="chain" id="PRO_5028902689" evidence="1">
    <location>
        <begin position="20"/>
        <end position="1328"/>
    </location>
</feature>
<sequence length="1328" mass="153146">MKKIRIVLYFLFLCLSAFAEREIPHEIITENPNRAVKEIKTLKRRQEAAKLTIRVKKIKTTEIPVEIDEVRKLIHFKTNDNLSEDKVLFLGDEEMSWINNGTFKRQMINRARNNYNQNFEILNWNGLDNKKKISYKNLGSNLYIAVLDDNYEIKKIYNSKFIRKNVQKNKQSDIKIWLFAKDLDRITNLIINPNNNGKGNFMIRANSEDSPPEHSHEKTNTYSTFDLSGGFLNNDFDDSDKIRIETQSNTTVVNQNQGSFYLHRNKYATVDIPGYTAKVRVWSEYEGVELSLEKKNTSDGVARFKLIHETADGTKLQDINFEIYVNNREIDDYFKIKDNSQEYFYREVTLNRYISIGTDISIDNFITDEIAIEQLNNFKVERRFGESGETDLFDEKSYLIKYTGTGNFKPRYENKVNYKINKIELYLHEEWYKNNWQTAQFFTGYGLNVTYGKGKRKINIPARVGIYSYWKESTEKIISKILGLPILNKSLNKDNINSIPSIEFLTSHFEHIVVKNVYSNQVYIFVNDDLKYKGFDFSNNTSFKGEGIIYGLTYEYRGGSYDNYSIHIKKMSLENYDREQVIKALTDLGNGQIVSKQNIIKIPNFDPEILINKYNSSIKKDIFRYEEISSELLNHNKGKVISLGKVFFYQLNTEILKQNSSINPKIYLGNNYKLEAQSSTTYKTIDVELSFDKNGKKDFIEMDISKNQSLGEGGELFLKISPQEYEKFIKNGGDITYKLKSGNNVICNAYFKKTKSPVGNMSSNIEFNSPLINSVTIQTKTVESSLGQIEFLVDKPLLKGGKIAIKNSSISYVEQPISAYDYNNTVILKGNVDLYDYTQRKHDVEIVDGDGRQIRKIIGSNGSAGYWENISLGDGNVIDIGYNKNDNRTFLALRKWDFKASEGTITIKHYAGSGDSIYQYYIFQFKLPDFNPLIYYDEYKTSDAIKSESDLNVKAEENDEIYIGDINLKNYDWEITKTNDGILKDEIGLRIEGNKHIKIKGNSGRIYQGEIIIKNSTKQEIDYYNDKIDTGKVYLKFKENKPNEDCIVNLMDNNYILQIGRNNYFKNIIKSIKLESKSSLEGSSTINITGEYISGNKIRFNSTTMDKKNIQTELIVKPRGINLTDVTGSAPIKMENSDIVKVSVGNKIILNETIDSNGNLEERMLSSVDGNMYFSINNGNIELKFKKNHTFIQKDITLDINVERNGSNVMKYTLKVVNEPSWLIIDAKKDIDFGKVFAGYKNIKGNGFIKFRTSPDVDKNNIQVTLDNKNPKLYKESKYLESEIDNIILKEEEKNNYQVDIIGNLDIPKDAEYGEYVGQIEVKIQVIE</sequence>
<dbReference type="KEGG" id="fho:H9Q81_09005"/>
<protein>
    <submittedName>
        <fullName evidence="2">Uncharacterized protein</fullName>
    </submittedName>
</protein>
<organism evidence="2 3">
    <name type="scientific">Fusobacterium hominis</name>
    <dbReference type="NCBI Taxonomy" id="2764326"/>
    <lineage>
        <taxon>Bacteria</taxon>
        <taxon>Fusobacteriati</taxon>
        <taxon>Fusobacteriota</taxon>
        <taxon>Fusobacteriia</taxon>
        <taxon>Fusobacteriales</taxon>
        <taxon>Fusobacteriaceae</taxon>
        <taxon>Fusobacterium</taxon>
    </lineage>
</organism>
<keyword evidence="1" id="KW-0732">Signal</keyword>
<name>A0A7G9GW61_9FUSO</name>
<reference evidence="2 3" key="1">
    <citation type="submission" date="2020-08" db="EMBL/GenBank/DDBJ databases">
        <authorList>
            <person name="Liu C."/>
            <person name="Sun Q."/>
        </authorList>
    </citation>
    <scope>NUCLEOTIDE SEQUENCE [LARGE SCALE GENOMIC DNA]</scope>
    <source>
        <strain evidence="2 3">NSJ-57</strain>
    </source>
</reference>
<feature type="signal peptide" evidence="1">
    <location>
        <begin position="1"/>
        <end position="19"/>
    </location>
</feature>
<keyword evidence="3" id="KW-1185">Reference proteome</keyword>